<protein>
    <submittedName>
        <fullName evidence="6">Uncharacterized protein</fullName>
    </submittedName>
</protein>
<comment type="caution">
    <text evidence="6">The sequence shown here is derived from an EMBL/GenBank/DDBJ whole genome shotgun (WGS) entry which is preliminary data.</text>
</comment>
<dbReference type="PATRIC" id="fig|66969.6.peg.2241"/>
<keyword evidence="7" id="KW-1185">Reference proteome</keyword>
<accession>A0A0W1A4R1</accession>
<name>A0A0W1A4R1_9GAMM</name>
<dbReference type="OrthoDB" id="5654206at2"/>
<dbReference type="EMBL" id="LNZB01000051">
    <property type="protein sequence ID" value="KTD76334.1"/>
    <property type="molecule type" value="Genomic_DNA"/>
</dbReference>
<keyword evidence="1" id="KW-0808">Transferase</keyword>
<dbReference type="Gene3D" id="3.30.2430.10">
    <property type="entry name" value="phosphothreonine lyase"/>
    <property type="match status" value="1"/>
</dbReference>
<evidence type="ECO:0000256" key="5">
    <source>
        <dbReference type="ARBA" id="ARBA00048662"/>
    </source>
</evidence>
<comment type="catalytic activity">
    <reaction evidence="5">
        <text>L-seryl-[protein] + acetyl-CoA = O-acetyl-L-seryl-[protein] + CoA</text>
        <dbReference type="Rhea" id="RHEA:59392"/>
        <dbReference type="Rhea" id="RHEA-COMP:9863"/>
        <dbReference type="Rhea" id="RHEA-COMP:15352"/>
        <dbReference type="ChEBI" id="CHEBI:29999"/>
        <dbReference type="ChEBI" id="CHEBI:57287"/>
        <dbReference type="ChEBI" id="CHEBI:57288"/>
        <dbReference type="ChEBI" id="CHEBI:141128"/>
    </reaction>
    <physiologicalReaction direction="left-to-right" evidence="5">
        <dbReference type="Rhea" id="RHEA:59393"/>
    </physiologicalReaction>
</comment>
<evidence type="ECO:0000313" key="7">
    <source>
        <dbReference type="Proteomes" id="UP000054729"/>
    </source>
</evidence>
<evidence type="ECO:0000256" key="1">
    <source>
        <dbReference type="ARBA" id="ARBA00022679"/>
    </source>
</evidence>
<dbReference type="Pfam" id="PF03421">
    <property type="entry name" value="Acetyltransf_14"/>
    <property type="match status" value="1"/>
</dbReference>
<dbReference type="Proteomes" id="UP000054729">
    <property type="component" value="Unassembled WGS sequence"/>
</dbReference>
<dbReference type="RefSeq" id="WP_058480701.1">
    <property type="nucleotide sequence ID" value="NZ_CAAAIQ010000011.1"/>
</dbReference>
<evidence type="ECO:0000256" key="3">
    <source>
        <dbReference type="ARBA" id="ARBA00023785"/>
    </source>
</evidence>
<dbReference type="InterPro" id="IPR005083">
    <property type="entry name" value="YopJ-like"/>
</dbReference>
<comment type="similarity">
    <text evidence="3">Belongs to the acetyltransferase YopJ family.</text>
</comment>
<sequence length="1056" mass="122359">MQTKFESMPAEPSLSSMQITKLVLSSYKGKLPFKLPPSKNLETEEDNLAYWLNYKSFLKYKIEQLAGQYKMTGEDGFPENLKSEVKKFLDEYIELKEKKKKLPKLVLNDFAVTNYIELRSKKEKMNSHAVTPELTRALLGGLNRIRKAIGIPIPLEEITTKDYAPQGTIYKLAKKIRGLKPGQRKQFVYYHGNMNHAVAFDVENRDGTLNIFCFDSSQDEKQLEAIDLLIDNLEKSKVKFEIKACQANIQKDDNNCSVFSILALKEFAKYDHVFDFLPEKYEEDEKLKKQTRASISLGLTSNRDVTLRNMGKVRWIKVKDMSTRIISMGQSYDEMKNNLRDSKQFDLDAEKFCEVHKDYMQIEKASQNEKKLVNRKRRLIDDRSKKVLAEDEKSLFEKHLESIPGLSFIKENKDINLNEILQDKKTVNEKLELLEDLFLAIIDIYNIKRDDDFQDKCLPNHVLRAMLNLRNEFLTLVCSSDEDIKSKYLFTPIKRPILSFRLDSKLSESQFERDNIPRAMSVLLSNLLDRSERRKFFRKFPSEDLRLGPVIFGNPIKESEVREQLEEIADKFGYDKNATDDAFSQAEFMLEKLSAYLSREETYNLTRYTTGTPILIRKESELQLSSNSSNQNVIQNLAKDKKLPAYVYTDEGNVYYLDRWDNRDLISKITINQSQQKKIRELFGDEIFTNDNRDKPRYIGNNEAIKLLNHNSFNEAGSRKETLKMLAFMLNIELDYLGVMYEKDKKRAITYFDNYYLYLFRGMPSKTFEETVLSQLSDTKKKLFFTLIKHREDLMNSLSNSETIEPSTSKPSFITTFLSFFSISSKDSNEDATTNNSLKGGDENSVVTYYEKVQSEDERNDKSFTNFSMFTLNSQWVVYKKSNLKGVDINRSDWKINLSIHQDDIVKALPIIAKIALDNNLGSFKVMCKKYADDCQNKKTMKGREIVIFNSANPGFDAQKFIHILSKIEKALKEEKVRNSTDTPPRSNRKLGYYSSYTHDAWTNDARGGISADIPFEEAVEETGLIENDPFIGYGYDGLSKSIKSIQPDQNNLSKL</sequence>
<dbReference type="InterPro" id="IPR038498">
    <property type="entry name" value="OspF/SpvC_sf"/>
</dbReference>
<organism evidence="6 7">
    <name type="scientific">Legionella waltersii</name>
    <dbReference type="NCBI Taxonomy" id="66969"/>
    <lineage>
        <taxon>Bacteria</taxon>
        <taxon>Pseudomonadati</taxon>
        <taxon>Pseudomonadota</taxon>
        <taxon>Gammaproteobacteria</taxon>
        <taxon>Legionellales</taxon>
        <taxon>Legionellaceae</taxon>
        <taxon>Legionella</taxon>
    </lineage>
</organism>
<dbReference type="GO" id="GO:0016746">
    <property type="term" value="F:acyltransferase activity"/>
    <property type="evidence" value="ECO:0007669"/>
    <property type="project" value="UniProtKB-KW"/>
</dbReference>
<comment type="catalytic activity">
    <reaction evidence="4">
        <text>L-threonyl-[protein] + acetyl-CoA = O-acetyl-L-threonyl-[protein] + CoA</text>
        <dbReference type="Rhea" id="RHEA:65340"/>
        <dbReference type="Rhea" id="RHEA-COMP:11060"/>
        <dbReference type="Rhea" id="RHEA-COMP:16780"/>
        <dbReference type="ChEBI" id="CHEBI:30013"/>
        <dbReference type="ChEBI" id="CHEBI:57287"/>
        <dbReference type="ChEBI" id="CHEBI:57288"/>
        <dbReference type="ChEBI" id="CHEBI:141025"/>
    </reaction>
    <physiologicalReaction direction="left-to-right" evidence="4">
        <dbReference type="Rhea" id="RHEA:65341"/>
    </physiologicalReaction>
</comment>
<evidence type="ECO:0000256" key="4">
    <source>
        <dbReference type="ARBA" id="ARBA00048364"/>
    </source>
</evidence>
<evidence type="ECO:0000313" key="6">
    <source>
        <dbReference type="EMBL" id="KTD76334.1"/>
    </source>
</evidence>
<keyword evidence="2" id="KW-0012">Acyltransferase</keyword>
<reference evidence="6 7" key="1">
    <citation type="submission" date="2015-11" db="EMBL/GenBank/DDBJ databases">
        <title>Genomic analysis of 38 Legionella species identifies large and diverse effector repertoires.</title>
        <authorList>
            <person name="Burstein D."/>
            <person name="Amaro F."/>
            <person name="Zusman T."/>
            <person name="Lifshitz Z."/>
            <person name="Cohen O."/>
            <person name="Gilbert J.A."/>
            <person name="Pupko T."/>
            <person name="Shuman H.A."/>
            <person name="Segal G."/>
        </authorList>
    </citation>
    <scope>NUCLEOTIDE SEQUENCE [LARGE SCALE GENOMIC DNA]</scope>
    <source>
        <strain evidence="6 7">ATCC 51914</strain>
    </source>
</reference>
<evidence type="ECO:0000256" key="2">
    <source>
        <dbReference type="ARBA" id="ARBA00023315"/>
    </source>
</evidence>
<proteinExistence type="inferred from homology"/>
<dbReference type="AlphaFoldDB" id="A0A0W1A4R1"/>
<gene>
    <name evidence="6" type="ORF">Lwal_2056</name>
</gene>